<organism evidence="1">
    <name type="scientific">freshwater metagenome</name>
    <dbReference type="NCBI Taxonomy" id="449393"/>
    <lineage>
        <taxon>unclassified sequences</taxon>
        <taxon>metagenomes</taxon>
        <taxon>ecological metagenomes</taxon>
    </lineage>
</organism>
<reference evidence="1" key="1">
    <citation type="submission" date="2020-05" db="EMBL/GenBank/DDBJ databases">
        <authorList>
            <person name="Chiriac C."/>
            <person name="Salcher M."/>
            <person name="Ghai R."/>
            <person name="Kavagutti S V."/>
        </authorList>
    </citation>
    <scope>NUCLEOTIDE SEQUENCE</scope>
</reference>
<evidence type="ECO:0000313" key="1">
    <source>
        <dbReference type="EMBL" id="CAB4741010.1"/>
    </source>
</evidence>
<name>A0A6J6T1G9_9ZZZZ</name>
<proteinExistence type="predicted"/>
<protein>
    <submittedName>
        <fullName evidence="1">Unannotated protein</fullName>
    </submittedName>
</protein>
<dbReference type="AlphaFoldDB" id="A0A6J6T1G9"/>
<sequence>MSQQLASLTADSGTRAFAVVSNFAANFAANWRNSMVEAAPKATHSTNSKKKHFAFAATYAAYAKRGSWSSIG</sequence>
<accession>A0A6J6T1G9</accession>
<gene>
    <name evidence="1" type="ORF">UFOPK2788_00780</name>
</gene>
<dbReference type="EMBL" id="CAEZYV010000119">
    <property type="protein sequence ID" value="CAB4741010.1"/>
    <property type="molecule type" value="Genomic_DNA"/>
</dbReference>